<keyword evidence="2" id="KW-1133">Transmembrane helix</keyword>
<feature type="compositionally biased region" description="Polar residues" evidence="1">
    <location>
        <begin position="75"/>
        <end position="86"/>
    </location>
</feature>
<reference evidence="3 4" key="1">
    <citation type="journal article" date="2019" name="Int. J. Syst. Evol. Microbiol.">
        <title>The Global Catalogue of Microorganisms (GCM) 10K type strain sequencing project: providing services to taxonomists for standard genome sequencing and annotation.</title>
        <authorList>
            <consortium name="The Broad Institute Genomics Platform"/>
            <consortium name="The Broad Institute Genome Sequencing Center for Infectious Disease"/>
            <person name="Wu L."/>
            <person name="Ma J."/>
        </authorList>
    </citation>
    <scope>NUCLEOTIDE SEQUENCE [LARGE SCALE GENOMIC DNA]</scope>
    <source>
        <strain evidence="3 4">JCM 10977</strain>
    </source>
</reference>
<evidence type="ECO:0000256" key="1">
    <source>
        <dbReference type="SAM" id="MobiDB-lite"/>
    </source>
</evidence>
<sequence length="425" mass="45440">MKNLNDTLPELMRRATENLDPESTDLVERGMARGLTLRRRRTALFTATGATAVLATAAVIVGGNQLFAKDAQPPAASTTTKQSTAVTKEAPKPVTMKETQATLTKLLPARLKVAKAQVWDDGGGYQAELIVNDGKGPSLLSLAIRPAWGKDQGCSDQKPGTCAPRADGSVLTVVKDEVDERTPGVLTNRIYLIRPGGETIALSSLNGPTVTRNGAVTVEKSRPKPPLTTAELVKIADSDTWRFPPKPVESNTPEKPQPTSPGVSKPPVPVQETLQTLRAVLPKGLQVTQPQTRGGTPEDYNAASVIVDDGKGKSYVEAFVTYEVPTVKKCGVEGAPNHCKVLPGGGVAGWDKNSPEYSDARQNKEGVLGNTAVIRYADGRYISITSYNAIAEKGFKHTRPKPAISVEKLLDMAGDKDWKFPGTKK</sequence>
<evidence type="ECO:0000313" key="4">
    <source>
        <dbReference type="Proteomes" id="UP001500542"/>
    </source>
</evidence>
<keyword evidence="4" id="KW-1185">Reference proteome</keyword>
<feature type="compositionally biased region" description="Pro residues" evidence="1">
    <location>
        <begin position="255"/>
        <end position="268"/>
    </location>
</feature>
<dbReference type="EMBL" id="BAAAHK010000028">
    <property type="protein sequence ID" value="GAA0963706.1"/>
    <property type="molecule type" value="Genomic_DNA"/>
</dbReference>
<keyword evidence="2" id="KW-0812">Transmembrane</keyword>
<keyword evidence="2" id="KW-0472">Membrane</keyword>
<evidence type="ECO:0000256" key="2">
    <source>
        <dbReference type="SAM" id="Phobius"/>
    </source>
</evidence>
<feature type="region of interest" description="Disordered" evidence="1">
    <location>
        <begin position="72"/>
        <end position="92"/>
    </location>
</feature>
<name>A0ABN1RTV8_9ACTN</name>
<feature type="transmembrane region" description="Helical" evidence="2">
    <location>
        <begin position="43"/>
        <end position="63"/>
    </location>
</feature>
<accession>A0ABN1RTV8</accession>
<organism evidence="3 4">
    <name type="scientific">Kribbella koreensis</name>
    <dbReference type="NCBI Taxonomy" id="57909"/>
    <lineage>
        <taxon>Bacteria</taxon>
        <taxon>Bacillati</taxon>
        <taxon>Actinomycetota</taxon>
        <taxon>Actinomycetes</taxon>
        <taxon>Propionibacteriales</taxon>
        <taxon>Kribbellaceae</taxon>
        <taxon>Kribbella</taxon>
    </lineage>
</organism>
<protein>
    <submittedName>
        <fullName evidence="3">Uncharacterized protein</fullName>
    </submittedName>
</protein>
<proteinExistence type="predicted"/>
<dbReference type="RefSeq" id="WP_343984211.1">
    <property type="nucleotide sequence ID" value="NZ_BAAAHK010000028.1"/>
</dbReference>
<feature type="region of interest" description="Disordered" evidence="1">
    <location>
        <begin position="238"/>
        <end position="268"/>
    </location>
</feature>
<gene>
    <name evidence="3" type="ORF">GCM10009554_83500</name>
</gene>
<evidence type="ECO:0000313" key="3">
    <source>
        <dbReference type="EMBL" id="GAA0963706.1"/>
    </source>
</evidence>
<dbReference type="Proteomes" id="UP001500542">
    <property type="component" value="Unassembled WGS sequence"/>
</dbReference>
<comment type="caution">
    <text evidence="3">The sequence shown here is derived from an EMBL/GenBank/DDBJ whole genome shotgun (WGS) entry which is preliminary data.</text>
</comment>